<evidence type="ECO:0000313" key="2">
    <source>
        <dbReference type="EMBL" id="MCI25539.1"/>
    </source>
</evidence>
<protein>
    <submittedName>
        <fullName evidence="2">Uncharacterized protein</fullName>
    </submittedName>
</protein>
<feature type="non-terminal residue" evidence="2">
    <location>
        <position position="1"/>
    </location>
</feature>
<organism evidence="2 3">
    <name type="scientific">Trifolium medium</name>
    <dbReference type="NCBI Taxonomy" id="97028"/>
    <lineage>
        <taxon>Eukaryota</taxon>
        <taxon>Viridiplantae</taxon>
        <taxon>Streptophyta</taxon>
        <taxon>Embryophyta</taxon>
        <taxon>Tracheophyta</taxon>
        <taxon>Spermatophyta</taxon>
        <taxon>Magnoliopsida</taxon>
        <taxon>eudicotyledons</taxon>
        <taxon>Gunneridae</taxon>
        <taxon>Pentapetalae</taxon>
        <taxon>rosids</taxon>
        <taxon>fabids</taxon>
        <taxon>Fabales</taxon>
        <taxon>Fabaceae</taxon>
        <taxon>Papilionoideae</taxon>
        <taxon>50 kb inversion clade</taxon>
        <taxon>NPAAA clade</taxon>
        <taxon>Hologalegina</taxon>
        <taxon>IRL clade</taxon>
        <taxon>Trifolieae</taxon>
        <taxon>Trifolium</taxon>
    </lineage>
</organism>
<dbReference type="AlphaFoldDB" id="A0A392QNK8"/>
<feature type="transmembrane region" description="Helical" evidence="1">
    <location>
        <begin position="12"/>
        <end position="33"/>
    </location>
</feature>
<dbReference type="Proteomes" id="UP000265520">
    <property type="component" value="Unassembled WGS sequence"/>
</dbReference>
<comment type="caution">
    <text evidence="2">The sequence shown here is derived from an EMBL/GenBank/DDBJ whole genome shotgun (WGS) entry which is preliminary data.</text>
</comment>
<name>A0A392QNK8_9FABA</name>
<proteinExistence type="predicted"/>
<evidence type="ECO:0000256" key="1">
    <source>
        <dbReference type="SAM" id="Phobius"/>
    </source>
</evidence>
<keyword evidence="1" id="KW-1133">Transmembrane helix</keyword>
<evidence type="ECO:0000313" key="3">
    <source>
        <dbReference type="Proteomes" id="UP000265520"/>
    </source>
</evidence>
<accession>A0A392QNK8</accession>
<keyword evidence="1" id="KW-0812">Transmembrane</keyword>
<keyword evidence="1" id="KW-0472">Membrane</keyword>
<keyword evidence="3" id="KW-1185">Reference proteome</keyword>
<sequence>ESNRTPKLDIGMFVTLHLLSSLSLTFLSQFLGLQFHLHSHMYPFGNNTVLGFCLKELKNWFNLRSFSQ</sequence>
<reference evidence="2 3" key="1">
    <citation type="journal article" date="2018" name="Front. Plant Sci.">
        <title>Red Clover (Trifolium pratense) and Zigzag Clover (T. medium) - A Picture of Genomic Similarities and Differences.</title>
        <authorList>
            <person name="Dluhosova J."/>
            <person name="Istvanek J."/>
            <person name="Nedelnik J."/>
            <person name="Repkova J."/>
        </authorList>
    </citation>
    <scope>NUCLEOTIDE SEQUENCE [LARGE SCALE GENOMIC DNA]</scope>
    <source>
        <strain evidence="3">cv. 10/8</strain>
        <tissue evidence="2">Leaf</tissue>
    </source>
</reference>
<dbReference type="EMBL" id="LXQA010147768">
    <property type="protein sequence ID" value="MCI25539.1"/>
    <property type="molecule type" value="Genomic_DNA"/>
</dbReference>